<keyword evidence="1" id="KW-1133">Transmembrane helix</keyword>
<gene>
    <name evidence="3" type="ORF">FIBSPDRAFT_947212</name>
</gene>
<feature type="transmembrane region" description="Helical" evidence="1">
    <location>
        <begin position="119"/>
        <end position="142"/>
    </location>
</feature>
<keyword evidence="1" id="KW-0812">Transmembrane</keyword>
<keyword evidence="1" id="KW-0472">Membrane</keyword>
<dbReference type="EMBL" id="KV417501">
    <property type="protein sequence ID" value="KZP28806.1"/>
    <property type="molecule type" value="Genomic_DNA"/>
</dbReference>
<accession>A0A166RYJ7</accession>
<dbReference type="OrthoDB" id="3038990at2759"/>
<name>A0A166RYJ7_9AGAM</name>
<feature type="transmembrane region" description="Helical" evidence="1">
    <location>
        <begin position="157"/>
        <end position="175"/>
    </location>
</feature>
<evidence type="ECO:0000256" key="1">
    <source>
        <dbReference type="SAM" id="Phobius"/>
    </source>
</evidence>
<evidence type="ECO:0000313" key="3">
    <source>
        <dbReference type="EMBL" id="KZP28806.1"/>
    </source>
</evidence>
<dbReference type="AlphaFoldDB" id="A0A166RYJ7"/>
<feature type="transmembrane region" description="Helical" evidence="1">
    <location>
        <begin position="239"/>
        <end position="262"/>
    </location>
</feature>
<dbReference type="InterPro" id="IPR045340">
    <property type="entry name" value="DUF6533"/>
</dbReference>
<dbReference type="Pfam" id="PF20151">
    <property type="entry name" value="DUF6533"/>
    <property type="match status" value="1"/>
</dbReference>
<feature type="transmembrane region" description="Helical" evidence="1">
    <location>
        <begin position="51"/>
        <end position="69"/>
    </location>
</feature>
<feature type="transmembrane region" description="Helical" evidence="1">
    <location>
        <begin position="14"/>
        <end position="31"/>
    </location>
</feature>
<reference evidence="3 4" key="1">
    <citation type="journal article" date="2016" name="Mol. Biol. Evol.">
        <title>Comparative Genomics of Early-Diverging Mushroom-Forming Fungi Provides Insights into the Origins of Lignocellulose Decay Capabilities.</title>
        <authorList>
            <person name="Nagy L.G."/>
            <person name="Riley R."/>
            <person name="Tritt A."/>
            <person name="Adam C."/>
            <person name="Daum C."/>
            <person name="Floudas D."/>
            <person name="Sun H."/>
            <person name="Yadav J.S."/>
            <person name="Pangilinan J."/>
            <person name="Larsson K.H."/>
            <person name="Matsuura K."/>
            <person name="Barry K."/>
            <person name="Labutti K."/>
            <person name="Kuo R."/>
            <person name="Ohm R.A."/>
            <person name="Bhattacharya S.S."/>
            <person name="Shirouzu T."/>
            <person name="Yoshinaga Y."/>
            <person name="Martin F.M."/>
            <person name="Grigoriev I.V."/>
            <person name="Hibbett D.S."/>
        </authorList>
    </citation>
    <scope>NUCLEOTIDE SEQUENCE [LARGE SCALE GENOMIC DNA]</scope>
    <source>
        <strain evidence="3 4">CBS 109695</strain>
    </source>
</reference>
<feature type="domain" description="DUF6533" evidence="2">
    <location>
        <begin position="17"/>
        <end position="68"/>
    </location>
</feature>
<proteinExistence type="predicted"/>
<evidence type="ECO:0000313" key="4">
    <source>
        <dbReference type="Proteomes" id="UP000076532"/>
    </source>
</evidence>
<keyword evidence="4" id="KW-1185">Reference proteome</keyword>
<feature type="transmembrane region" description="Helical" evidence="1">
    <location>
        <begin position="215"/>
        <end position="233"/>
    </location>
</feature>
<feature type="transmembrane region" description="Helical" evidence="1">
    <location>
        <begin position="89"/>
        <end position="107"/>
    </location>
</feature>
<organism evidence="3 4">
    <name type="scientific">Athelia psychrophila</name>
    <dbReference type="NCBI Taxonomy" id="1759441"/>
    <lineage>
        <taxon>Eukaryota</taxon>
        <taxon>Fungi</taxon>
        <taxon>Dikarya</taxon>
        <taxon>Basidiomycota</taxon>
        <taxon>Agaricomycotina</taxon>
        <taxon>Agaricomycetes</taxon>
        <taxon>Agaricomycetidae</taxon>
        <taxon>Atheliales</taxon>
        <taxon>Atheliaceae</taxon>
        <taxon>Athelia</taxon>
    </lineage>
</organism>
<sequence length="296" mass="33070">MDPVHADQFADMNILRYVIVACLTLCIWDWMLAFSDELRMVRINNGRGRRFPYCLIVLYMLLRLAPIIAKEGCVPTQSAPPWPTNIAVASILFDCLTLPTASLLFYIRLSAIYLHGKRAMASFGMIWGAVMGYAICACVQAYEQFTLIHTISPSNTTAWIFIANVIFDTLVYLAASWRLSAFSTAGDSRKQRFLSFTIGKGLLSLTKALLRSGQFYYFTTIIIGTANIIFIMSNPLKSGTLSVILVPPHVTIASILACCRIFRETKLVTPHSLPISNLKYKPLSYPPHVAIEDPED</sequence>
<protein>
    <recommendedName>
        <fullName evidence="2">DUF6533 domain-containing protein</fullName>
    </recommendedName>
</protein>
<dbReference type="Proteomes" id="UP000076532">
    <property type="component" value="Unassembled WGS sequence"/>
</dbReference>
<evidence type="ECO:0000259" key="2">
    <source>
        <dbReference type="Pfam" id="PF20151"/>
    </source>
</evidence>